<name>A0A5B7CLE5_PORTR</name>
<accession>A0A5B7CLE5</accession>
<comment type="caution">
    <text evidence="1">The sequence shown here is derived from an EMBL/GenBank/DDBJ whole genome shotgun (WGS) entry which is preliminary data.</text>
</comment>
<sequence>MDRGTSTFQDVDEIKTLFNYITVHGEGATIWSTSRTAYSSALMEDVCREPPGNLSVSVEIGRDVVTDEQPTSGGATID</sequence>
<keyword evidence="2" id="KW-1185">Reference proteome</keyword>
<reference evidence="1 2" key="1">
    <citation type="submission" date="2019-05" db="EMBL/GenBank/DDBJ databases">
        <title>Another draft genome of Portunus trituberculatus and its Hox gene families provides insights of decapod evolution.</title>
        <authorList>
            <person name="Jeong J.-H."/>
            <person name="Song I."/>
            <person name="Kim S."/>
            <person name="Choi T."/>
            <person name="Kim D."/>
            <person name="Ryu S."/>
            <person name="Kim W."/>
        </authorList>
    </citation>
    <scope>NUCLEOTIDE SEQUENCE [LARGE SCALE GENOMIC DNA]</scope>
    <source>
        <tissue evidence="1">Muscle</tissue>
    </source>
</reference>
<dbReference type="Proteomes" id="UP000324222">
    <property type="component" value="Unassembled WGS sequence"/>
</dbReference>
<evidence type="ECO:0000313" key="1">
    <source>
        <dbReference type="EMBL" id="MPC08413.1"/>
    </source>
</evidence>
<gene>
    <name evidence="1" type="ORF">E2C01_001000</name>
</gene>
<evidence type="ECO:0000313" key="2">
    <source>
        <dbReference type="Proteomes" id="UP000324222"/>
    </source>
</evidence>
<organism evidence="1 2">
    <name type="scientific">Portunus trituberculatus</name>
    <name type="common">Swimming crab</name>
    <name type="synonym">Neptunus trituberculatus</name>
    <dbReference type="NCBI Taxonomy" id="210409"/>
    <lineage>
        <taxon>Eukaryota</taxon>
        <taxon>Metazoa</taxon>
        <taxon>Ecdysozoa</taxon>
        <taxon>Arthropoda</taxon>
        <taxon>Crustacea</taxon>
        <taxon>Multicrustacea</taxon>
        <taxon>Malacostraca</taxon>
        <taxon>Eumalacostraca</taxon>
        <taxon>Eucarida</taxon>
        <taxon>Decapoda</taxon>
        <taxon>Pleocyemata</taxon>
        <taxon>Brachyura</taxon>
        <taxon>Eubrachyura</taxon>
        <taxon>Portunoidea</taxon>
        <taxon>Portunidae</taxon>
        <taxon>Portuninae</taxon>
        <taxon>Portunus</taxon>
    </lineage>
</organism>
<dbReference type="AlphaFoldDB" id="A0A5B7CLE5"/>
<proteinExistence type="predicted"/>
<dbReference type="EMBL" id="VSRR010000028">
    <property type="protein sequence ID" value="MPC08413.1"/>
    <property type="molecule type" value="Genomic_DNA"/>
</dbReference>
<protein>
    <submittedName>
        <fullName evidence="1">Uncharacterized protein</fullName>
    </submittedName>
</protein>